<comment type="caution">
    <text evidence="14">The sequence shown here is derived from an EMBL/GenBank/DDBJ whole genome shotgun (WGS) entry which is preliminary data.</text>
</comment>
<dbReference type="PANTHER" id="PTHR10890">
    <property type="entry name" value="CYSTEINYL-TRNA SYNTHETASE"/>
    <property type="match status" value="1"/>
</dbReference>
<dbReference type="InterPro" id="IPR024909">
    <property type="entry name" value="Cys-tRNA/MSH_ligase"/>
</dbReference>
<feature type="binding site" evidence="12">
    <location>
        <position position="32"/>
    </location>
    <ligand>
        <name>Zn(2+)</name>
        <dbReference type="ChEBI" id="CHEBI:29105"/>
    </ligand>
</feature>
<feature type="short sequence motif" description="'KMSKS' region" evidence="12">
    <location>
        <begin position="284"/>
        <end position="288"/>
    </location>
</feature>
<dbReference type="CDD" id="cd00672">
    <property type="entry name" value="CysRS_core"/>
    <property type="match status" value="1"/>
</dbReference>
<evidence type="ECO:0000256" key="3">
    <source>
        <dbReference type="ARBA" id="ARBA00011245"/>
    </source>
</evidence>
<keyword evidence="10 12" id="KW-0648">Protein biosynthesis</keyword>
<keyword evidence="8 12" id="KW-0862">Zinc</keyword>
<dbReference type="InterPro" id="IPR015803">
    <property type="entry name" value="Cys-tRNA-ligase"/>
</dbReference>
<keyword evidence="4 12" id="KW-0963">Cytoplasm</keyword>
<evidence type="ECO:0000256" key="2">
    <source>
        <dbReference type="ARBA" id="ARBA00005594"/>
    </source>
</evidence>
<feature type="binding site" evidence="12">
    <location>
        <position position="227"/>
    </location>
    <ligand>
        <name>Zn(2+)</name>
        <dbReference type="ChEBI" id="CHEBI:29105"/>
    </ligand>
</feature>
<keyword evidence="6 12" id="KW-0479">Metal-binding</keyword>
<dbReference type="PRINTS" id="PR00983">
    <property type="entry name" value="TRNASYNTHCYS"/>
</dbReference>
<dbReference type="InterPro" id="IPR015273">
    <property type="entry name" value="Cys-tRNA-synt_Ia_DALR"/>
</dbReference>
<evidence type="ECO:0000256" key="6">
    <source>
        <dbReference type="ARBA" id="ARBA00022723"/>
    </source>
</evidence>
<evidence type="ECO:0000256" key="10">
    <source>
        <dbReference type="ARBA" id="ARBA00022917"/>
    </source>
</evidence>
<dbReference type="STRING" id="1802439.A2589_01280"/>
<feature type="short sequence motif" description="'HIGH' region" evidence="12">
    <location>
        <begin position="34"/>
        <end position="44"/>
    </location>
</feature>
<evidence type="ECO:0000313" key="15">
    <source>
        <dbReference type="Proteomes" id="UP000177838"/>
    </source>
</evidence>
<dbReference type="NCBIfam" id="TIGR00435">
    <property type="entry name" value="cysS"/>
    <property type="match status" value="1"/>
</dbReference>
<feature type="binding site" evidence="12">
    <location>
        <position position="256"/>
    </location>
    <ligand>
        <name>Zn(2+)</name>
        <dbReference type="ChEBI" id="CHEBI:29105"/>
    </ligand>
</feature>
<proteinExistence type="inferred from homology"/>
<comment type="similarity">
    <text evidence="2 12">Belongs to the class-I aminoacyl-tRNA synthetase family.</text>
</comment>
<dbReference type="PANTHER" id="PTHR10890:SF3">
    <property type="entry name" value="CYSTEINE--TRNA LIGASE, CYTOPLASMIC"/>
    <property type="match status" value="1"/>
</dbReference>
<comment type="subunit">
    <text evidence="3 12">Monomer.</text>
</comment>
<gene>
    <name evidence="12" type="primary">cysS</name>
    <name evidence="14" type="ORF">A2589_01280</name>
</gene>
<dbReference type="EMBL" id="MHTK01000006">
    <property type="protein sequence ID" value="OHA59698.1"/>
    <property type="molecule type" value="Genomic_DNA"/>
</dbReference>
<comment type="cofactor">
    <cofactor evidence="12">
        <name>Zn(2+)</name>
        <dbReference type="ChEBI" id="CHEBI:29105"/>
    </cofactor>
    <text evidence="12">Binds 1 zinc ion per subunit.</text>
</comment>
<comment type="subcellular location">
    <subcellularLocation>
        <location evidence="1 12">Cytoplasm</location>
    </subcellularLocation>
</comment>
<evidence type="ECO:0000256" key="5">
    <source>
        <dbReference type="ARBA" id="ARBA00022598"/>
    </source>
</evidence>
<feature type="binding site" evidence="12">
    <location>
        <position position="252"/>
    </location>
    <ligand>
        <name>Zn(2+)</name>
        <dbReference type="ChEBI" id="CHEBI:29105"/>
    </ligand>
</feature>
<evidence type="ECO:0000256" key="7">
    <source>
        <dbReference type="ARBA" id="ARBA00022741"/>
    </source>
</evidence>
<dbReference type="Gene3D" id="3.40.50.620">
    <property type="entry name" value="HUPs"/>
    <property type="match status" value="1"/>
</dbReference>
<dbReference type="AlphaFoldDB" id="A0A1G2QH05"/>
<dbReference type="SMART" id="SM00840">
    <property type="entry name" value="DALR_2"/>
    <property type="match status" value="1"/>
</dbReference>
<evidence type="ECO:0000256" key="1">
    <source>
        <dbReference type="ARBA" id="ARBA00004496"/>
    </source>
</evidence>
<dbReference type="GO" id="GO:0005829">
    <property type="term" value="C:cytosol"/>
    <property type="evidence" value="ECO:0007669"/>
    <property type="project" value="TreeGrafter"/>
</dbReference>
<dbReference type="SUPFAM" id="SSF52374">
    <property type="entry name" value="Nucleotidylyl transferase"/>
    <property type="match status" value="1"/>
</dbReference>
<dbReference type="Gene3D" id="1.20.120.1910">
    <property type="entry name" value="Cysteine-tRNA ligase, C-terminal anti-codon recognition domain"/>
    <property type="match status" value="1"/>
</dbReference>
<dbReference type="InterPro" id="IPR032678">
    <property type="entry name" value="tRNA-synt_1_cat_dom"/>
</dbReference>
<dbReference type="Proteomes" id="UP000177838">
    <property type="component" value="Unassembled WGS sequence"/>
</dbReference>
<evidence type="ECO:0000256" key="11">
    <source>
        <dbReference type="ARBA" id="ARBA00023146"/>
    </source>
</evidence>
<dbReference type="GO" id="GO:0005524">
    <property type="term" value="F:ATP binding"/>
    <property type="evidence" value="ECO:0007669"/>
    <property type="project" value="UniProtKB-UniRule"/>
</dbReference>
<dbReference type="SUPFAM" id="SSF47323">
    <property type="entry name" value="Anticodon-binding domain of a subclass of class I aminoacyl-tRNA synthetases"/>
    <property type="match status" value="1"/>
</dbReference>
<dbReference type="Pfam" id="PF23493">
    <property type="entry name" value="CysS_C"/>
    <property type="match status" value="1"/>
</dbReference>
<reference evidence="14 15" key="1">
    <citation type="journal article" date="2016" name="Nat. Commun.">
        <title>Thousands of microbial genomes shed light on interconnected biogeochemical processes in an aquifer system.</title>
        <authorList>
            <person name="Anantharaman K."/>
            <person name="Brown C.T."/>
            <person name="Hug L.A."/>
            <person name="Sharon I."/>
            <person name="Castelle C.J."/>
            <person name="Probst A.J."/>
            <person name="Thomas B.C."/>
            <person name="Singh A."/>
            <person name="Wilkins M.J."/>
            <person name="Karaoz U."/>
            <person name="Brodie E.L."/>
            <person name="Williams K.H."/>
            <person name="Hubbard S.S."/>
            <person name="Banfield J.F."/>
        </authorList>
    </citation>
    <scope>NUCLEOTIDE SEQUENCE [LARGE SCALE GENOMIC DNA]</scope>
</reference>
<dbReference type="Pfam" id="PF01406">
    <property type="entry name" value="tRNA-synt_1e"/>
    <property type="match status" value="1"/>
</dbReference>
<feature type="domain" description="Cysteinyl-tRNA synthetase class Ia DALR" evidence="13">
    <location>
        <begin position="358"/>
        <end position="411"/>
    </location>
</feature>
<protein>
    <recommendedName>
        <fullName evidence="12">Cysteine--tRNA ligase</fullName>
        <ecNumber evidence="12">6.1.1.16</ecNumber>
    </recommendedName>
    <alternativeName>
        <fullName evidence="12">Cysteinyl-tRNA synthetase</fullName>
        <shortName evidence="12">CysRS</shortName>
    </alternativeName>
</protein>
<keyword evidence="7 12" id="KW-0547">Nucleotide-binding</keyword>
<evidence type="ECO:0000256" key="4">
    <source>
        <dbReference type="ARBA" id="ARBA00022490"/>
    </source>
</evidence>
<dbReference type="HAMAP" id="MF_00041">
    <property type="entry name" value="Cys_tRNA_synth"/>
    <property type="match status" value="1"/>
</dbReference>
<sequence>MPRSPLFFYNTLSRSKEEFTPLNQGEVGLYSCGPTVYDYAHIGNLRSYILSDILRRTLEWSGYSIRQVINITDVGHLAGDTTDTGEDKIEQAARAASKQVTEITTLYTAAFFDDLVKLNIKTTDTIFPRATAHIPEQIELIKTLETKGLVYEAADGLYFDTSLYPAYTELGRLNLSGQVAGARVEVTKGKRQPADFALWKFSPPGADRLQEWDSPWGRGWPGWHLECSAMSMKYLGKHFDLHTGGEDHIPVHHTNERAQSECATGEPFVNYWLHNAFITVDGRKMSKSLGNFYTLSDLAGQGFPALAYRYFLLGAHYRSPINFTFEALGAATKAWRKVNTEVASLPTASKTDDHFMAEFEAAIADDLNTAKGLALLHEVLHSSLDPSVKRATIQKFDEILGILDLNGKPLANTVIPETIKSLVQDREIARGRGDWAQADLLRAEIDKQGYTLKDTSAGPELTPKT</sequence>
<dbReference type="InterPro" id="IPR009080">
    <property type="entry name" value="tRNAsynth_Ia_anticodon-bd"/>
</dbReference>
<keyword evidence="9 12" id="KW-0067">ATP-binding</keyword>
<accession>A0A1G2QH05</accession>
<evidence type="ECO:0000256" key="9">
    <source>
        <dbReference type="ARBA" id="ARBA00022840"/>
    </source>
</evidence>
<evidence type="ECO:0000256" key="12">
    <source>
        <dbReference type="HAMAP-Rule" id="MF_00041"/>
    </source>
</evidence>
<feature type="binding site" evidence="12">
    <location>
        <position position="287"/>
    </location>
    <ligand>
        <name>ATP</name>
        <dbReference type="ChEBI" id="CHEBI:30616"/>
    </ligand>
</feature>
<comment type="catalytic activity">
    <reaction evidence="12">
        <text>tRNA(Cys) + L-cysteine + ATP = L-cysteinyl-tRNA(Cys) + AMP + diphosphate</text>
        <dbReference type="Rhea" id="RHEA:17773"/>
        <dbReference type="Rhea" id="RHEA-COMP:9661"/>
        <dbReference type="Rhea" id="RHEA-COMP:9679"/>
        <dbReference type="ChEBI" id="CHEBI:30616"/>
        <dbReference type="ChEBI" id="CHEBI:33019"/>
        <dbReference type="ChEBI" id="CHEBI:35235"/>
        <dbReference type="ChEBI" id="CHEBI:78442"/>
        <dbReference type="ChEBI" id="CHEBI:78517"/>
        <dbReference type="ChEBI" id="CHEBI:456215"/>
        <dbReference type="EC" id="6.1.1.16"/>
    </reaction>
</comment>
<dbReference type="GO" id="GO:0006423">
    <property type="term" value="P:cysteinyl-tRNA aminoacylation"/>
    <property type="evidence" value="ECO:0007669"/>
    <property type="project" value="UniProtKB-UniRule"/>
</dbReference>
<dbReference type="EC" id="6.1.1.16" evidence="12"/>
<dbReference type="GO" id="GO:0004817">
    <property type="term" value="F:cysteine-tRNA ligase activity"/>
    <property type="evidence" value="ECO:0007669"/>
    <property type="project" value="UniProtKB-UniRule"/>
</dbReference>
<evidence type="ECO:0000256" key="8">
    <source>
        <dbReference type="ARBA" id="ARBA00022833"/>
    </source>
</evidence>
<evidence type="ECO:0000313" key="14">
    <source>
        <dbReference type="EMBL" id="OHA59698.1"/>
    </source>
</evidence>
<dbReference type="InterPro" id="IPR056411">
    <property type="entry name" value="CysS_C"/>
</dbReference>
<name>A0A1G2QH05_9BACT</name>
<keyword evidence="11 12" id="KW-0030">Aminoacyl-tRNA synthetase</keyword>
<dbReference type="GO" id="GO:0008270">
    <property type="term" value="F:zinc ion binding"/>
    <property type="evidence" value="ECO:0007669"/>
    <property type="project" value="UniProtKB-UniRule"/>
</dbReference>
<evidence type="ECO:0000259" key="13">
    <source>
        <dbReference type="SMART" id="SM00840"/>
    </source>
</evidence>
<organism evidence="14 15">
    <name type="scientific">Candidatus Vogelbacteria bacterium RIFOXYD1_FULL_46_19</name>
    <dbReference type="NCBI Taxonomy" id="1802439"/>
    <lineage>
        <taxon>Bacteria</taxon>
        <taxon>Candidatus Vogeliibacteriota</taxon>
    </lineage>
</organism>
<dbReference type="InterPro" id="IPR014729">
    <property type="entry name" value="Rossmann-like_a/b/a_fold"/>
</dbReference>
<keyword evidence="5 12" id="KW-0436">Ligase</keyword>